<evidence type="ECO:0000313" key="7">
    <source>
        <dbReference type="EMBL" id="KAF9461328.1"/>
    </source>
</evidence>
<keyword evidence="3 5" id="KW-1133">Transmembrane helix</keyword>
<feature type="transmembrane region" description="Helical" evidence="5">
    <location>
        <begin position="138"/>
        <end position="160"/>
    </location>
</feature>
<comment type="catalytic activity">
    <reaction evidence="5">
        <text>[protein]-C-terminal S-[(2E,6E)-farnesyl]-L-cysteine + S-adenosyl-L-methionine = [protein]-C-terminal S-[(2E,6E)-farnesyl]-L-cysteine methyl ester + S-adenosyl-L-homocysteine</text>
        <dbReference type="Rhea" id="RHEA:21672"/>
        <dbReference type="Rhea" id="RHEA-COMP:12125"/>
        <dbReference type="Rhea" id="RHEA-COMP:12126"/>
        <dbReference type="ChEBI" id="CHEBI:57856"/>
        <dbReference type="ChEBI" id="CHEBI:59789"/>
        <dbReference type="ChEBI" id="CHEBI:90510"/>
        <dbReference type="ChEBI" id="CHEBI:90511"/>
        <dbReference type="EC" id="2.1.1.100"/>
    </reaction>
</comment>
<organism evidence="7 8">
    <name type="scientific">Collybia nuda</name>
    <dbReference type="NCBI Taxonomy" id="64659"/>
    <lineage>
        <taxon>Eukaryota</taxon>
        <taxon>Fungi</taxon>
        <taxon>Dikarya</taxon>
        <taxon>Basidiomycota</taxon>
        <taxon>Agaricomycotina</taxon>
        <taxon>Agaricomycetes</taxon>
        <taxon>Agaricomycetidae</taxon>
        <taxon>Agaricales</taxon>
        <taxon>Tricholomatineae</taxon>
        <taxon>Clitocybaceae</taxon>
        <taxon>Collybia</taxon>
    </lineage>
</organism>
<gene>
    <name evidence="7" type="ORF">BDZ94DRAFT_1168008</name>
</gene>
<keyword evidence="4 5" id="KW-0472">Membrane</keyword>
<dbReference type="PANTHER" id="PTHR12714:SF9">
    <property type="entry name" value="PROTEIN-S-ISOPRENYLCYSTEINE O-METHYLTRANSFERASE"/>
    <property type="match status" value="1"/>
</dbReference>
<evidence type="ECO:0000256" key="6">
    <source>
        <dbReference type="SAM" id="MobiDB-lite"/>
    </source>
</evidence>
<keyword evidence="5" id="KW-0489">Methyltransferase</keyword>
<comment type="similarity">
    <text evidence="5">Belongs to the class VI-like SAM-binding methyltransferase superfamily. Isoprenylcysteine carboxyl methyltransferase family.</text>
</comment>
<dbReference type="OrthoDB" id="422086at2759"/>
<reference evidence="7" key="1">
    <citation type="submission" date="2020-11" db="EMBL/GenBank/DDBJ databases">
        <authorList>
            <consortium name="DOE Joint Genome Institute"/>
            <person name="Ahrendt S."/>
            <person name="Riley R."/>
            <person name="Andreopoulos W."/>
            <person name="Labutti K."/>
            <person name="Pangilinan J."/>
            <person name="Ruiz-Duenas F.J."/>
            <person name="Barrasa J.M."/>
            <person name="Sanchez-Garcia M."/>
            <person name="Camarero S."/>
            <person name="Miyauchi S."/>
            <person name="Serrano A."/>
            <person name="Linde D."/>
            <person name="Babiker R."/>
            <person name="Drula E."/>
            <person name="Ayuso-Fernandez I."/>
            <person name="Pacheco R."/>
            <person name="Padilla G."/>
            <person name="Ferreira P."/>
            <person name="Barriuso J."/>
            <person name="Kellner H."/>
            <person name="Castanera R."/>
            <person name="Alfaro M."/>
            <person name="Ramirez L."/>
            <person name="Pisabarro A.G."/>
            <person name="Kuo A."/>
            <person name="Tritt A."/>
            <person name="Lipzen A."/>
            <person name="He G."/>
            <person name="Yan M."/>
            <person name="Ng V."/>
            <person name="Cullen D."/>
            <person name="Martin F."/>
            <person name="Rosso M.-N."/>
            <person name="Henrissat B."/>
            <person name="Hibbett D."/>
            <person name="Martinez A.T."/>
            <person name="Grigoriev I.V."/>
        </authorList>
    </citation>
    <scope>NUCLEOTIDE SEQUENCE</scope>
    <source>
        <strain evidence="7">CBS 247.69</strain>
    </source>
</reference>
<keyword evidence="2 5" id="KW-0812">Transmembrane</keyword>
<dbReference type="Gene3D" id="1.20.120.1630">
    <property type="match status" value="1"/>
</dbReference>
<keyword evidence="5" id="KW-0808">Transferase</keyword>
<feature type="transmembrane region" description="Helical" evidence="5">
    <location>
        <begin position="172"/>
        <end position="190"/>
    </location>
</feature>
<dbReference type="AlphaFoldDB" id="A0A9P5Y124"/>
<keyword evidence="8" id="KW-1185">Reference proteome</keyword>
<name>A0A9P5Y124_9AGAR</name>
<keyword evidence="5" id="KW-0256">Endoplasmic reticulum</keyword>
<comment type="subcellular location">
    <subcellularLocation>
        <location evidence="5">Endoplasmic reticulum membrane</location>
        <topology evidence="5">Multi-pass membrane protein</topology>
    </subcellularLocation>
    <subcellularLocation>
        <location evidence="1">Membrane</location>
        <topology evidence="1">Multi-pass membrane protein</topology>
    </subcellularLocation>
</comment>
<keyword evidence="5" id="KW-0949">S-adenosyl-L-methionine</keyword>
<dbReference type="GO" id="GO:0004671">
    <property type="term" value="F:protein C-terminal S-isoprenylcysteine carboxyl O-methyltransferase activity"/>
    <property type="evidence" value="ECO:0007669"/>
    <property type="project" value="UniProtKB-EC"/>
</dbReference>
<evidence type="ECO:0000313" key="8">
    <source>
        <dbReference type="Proteomes" id="UP000807353"/>
    </source>
</evidence>
<dbReference type="Proteomes" id="UP000807353">
    <property type="component" value="Unassembled WGS sequence"/>
</dbReference>
<evidence type="ECO:0000256" key="1">
    <source>
        <dbReference type="ARBA" id="ARBA00004141"/>
    </source>
</evidence>
<evidence type="ECO:0000256" key="4">
    <source>
        <dbReference type="ARBA" id="ARBA00023136"/>
    </source>
</evidence>
<dbReference type="Pfam" id="PF04140">
    <property type="entry name" value="ICMT"/>
    <property type="match status" value="1"/>
</dbReference>
<evidence type="ECO:0000256" key="3">
    <source>
        <dbReference type="ARBA" id="ARBA00022989"/>
    </source>
</evidence>
<dbReference type="EMBL" id="MU150286">
    <property type="protein sequence ID" value="KAF9461328.1"/>
    <property type="molecule type" value="Genomic_DNA"/>
</dbReference>
<comment type="caution">
    <text evidence="7">The sequence shown here is derived from an EMBL/GenBank/DDBJ whole genome shotgun (WGS) entry which is preliminary data.</text>
</comment>
<feature type="transmembrane region" description="Helical" evidence="5">
    <location>
        <begin position="83"/>
        <end position="102"/>
    </location>
</feature>
<dbReference type="PANTHER" id="PTHR12714">
    <property type="entry name" value="PROTEIN-S ISOPRENYLCYSTEINE O-METHYLTRANSFERASE"/>
    <property type="match status" value="1"/>
</dbReference>
<accession>A0A9P5Y124</accession>
<evidence type="ECO:0000256" key="2">
    <source>
        <dbReference type="ARBA" id="ARBA00022692"/>
    </source>
</evidence>
<dbReference type="EC" id="2.1.1.100" evidence="5"/>
<protein>
    <recommendedName>
        <fullName evidence="5">Protein-S-isoprenylcysteine O-methyltransferase</fullName>
        <ecNumber evidence="5">2.1.1.100</ecNumber>
    </recommendedName>
</protein>
<dbReference type="InterPro" id="IPR007269">
    <property type="entry name" value="ICMT_MeTrfase"/>
</dbReference>
<dbReference type="GO" id="GO:0005789">
    <property type="term" value="C:endoplasmic reticulum membrane"/>
    <property type="evidence" value="ECO:0007669"/>
    <property type="project" value="UniProtKB-SubCell"/>
</dbReference>
<feature type="transmembrane region" description="Helical" evidence="5">
    <location>
        <begin position="35"/>
        <end position="56"/>
    </location>
</feature>
<evidence type="ECO:0000256" key="5">
    <source>
        <dbReference type="RuleBase" id="RU362022"/>
    </source>
</evidence>
<proteinExistence type="inferred from homology"/>
<sequence>MVGLQITCTPPHPPPSPDEKAASTRLEVIMKQRSGPFAVGSICWAAAIAEAAVIVASHMPNSVLSRNILSTLVVKGAAEKIKISPLFILGTFLTGLGGFIRYSCYRELGRLFTFEMSIRKDHRLITSGPYSIVRHPGYTGAVLTVIGIICWHACSGSWARECGVFSTKTGKGAAGLYLTLASMITTGLMARMSKEDEALRKTFGQDWIEWATKVPYKLIPGIL</sequence>
<dbReference type="GO" id="GO:0032259">
    <property type="term" value="P:methylation"/>
    <property type="evidence" value="ECO:0007669"/>
    <property type="project" value="UniProtKB-KW"/>
</dbReference>
<feature type="region of interest" description="Disordered" evidence="6">
    <location>
        <begin position="1"/>
        <end position="21"/>
    </location>
</feature>